<dbReference type="RefSeq" id="WP_067548034.1">
    <property type="nucleotide sequence ID" value="NZ_CP012836.1"/>
</dbReference>
<evidence type="ECO:0000256" key="5">
    <source>
        <dbReference type="ARBA" id="ARBA00023315"/>
    </source>
</evidence>
<dbReference type="STRING" id="1727163.AO498_12270"/>
<proteinExistence type="predicted"/>
<keyword evidence="6" id="KW-0812">Transmembrane</keyword>
<sequence length="249" mass="28606">MNKLLTYLYTGYSGLIFALTFICIFPFLVICIWVPGWKKYGRKINRFWARTYFSLIFLPVSIEKSSKIEKGKSYIFLANHFSYLDVAMMGFAPGDVMFVGKASIRKAPLFGYYFKNLHIAVDRERVKSRAETMRRAGIALDQGSGIVLFPEGGIYSKKPPQMVPFKTGAFRLAIEKNIPIVPVTLSYNHLILPDSSPLQVRWKPAKMVFHSPLYPENFDSLEELIEACFHTIQKQLNTDNYPLDHQKND</sequence>
<dbReference type="AlphaFoldDB" id="A0A142EQ09"/>
<evidence type="ECO:0000313" key="9">
    <source>
        <dbReference type="Proteomes" id="UP000073816"/>
    </source>
</evidence>
<organism evidence="8 9">
    <name type="scientific">Algoriphagus sanaruensis</name>
    <dbReference type="NCBI Taxonomy" id="1727163"/>
    <lineage>
        <taxon>Bacteria</taxon>
        <taxon>Pseudomonadati</taxon>
        <taxon>Bacteroidota</taxon>
        <taxon>Cytophagia</taxon>
        <taxon>Cytophagales</taxon>
        <taxon>Cyclobacteriaceae</taxon>
        <taxon>Algoriphagus</taxon>
    </lineage>
</organism>
<dbReference type="KEGG" id="alm:AO498_12270"/>
<dbReference type="OrthoDB" id="9803035at2"/>
<keyword evidence="9" id="KW-1185">Reference proteome</keyword>
<gene>
    <name evidence="8" type="ORF">AO498_12270</name>
</gene>
<evidence type="ECO:0000256" key="2">
    <source>
        <dbReference type="ARBA" id="ARBA00022516"/>
    </source>
</evidence>
<evidence type="ECO:0000313" key="8">
    <source>
        <dbReference type="EMBL" id="AMQ57214.1"/>
    </source>
</evidence>
<dbReference type="PANTHER" id="PTHR10434:SF64">
    <property type="entry name" value="1-ACYL-SN-GLYCEROL-3-PHOSPHATE ACYLTRANSFERASE-RELATED"/>
    <property type="match status" value="1"/>
</dbReference>
<dbReference type="SMART" id="SM00563">
    <property type="entry name" value="PlsC"/>
    <property type="match status" value="1"/>
</dbReference>
<accession>A0A142EQ09</accession>
<evidence type="ECO:0000256" key="4">
    <source>
        <dbReference type="ARBA" id="ARBA00023098"/>
    </source>
</evidence>
<evidence type="ECO:0000256" key="3">
    <source>
        <dbReference type="ARBA" id="ARBA00022679"/>
    </source>
</evidence>
<evidence type="ECO:0000256" key="6">
    <source>
        <dbReference type="SAM" id="Phobius"/>
    </source>
</evidence>
<dbReference type="SUPFAM" id="SSF69593">
    <property type="entry name" value="Glycerol-3-phosphate (1)-acyltransferase"/>
    <property type="match status" value="1"/>
</dbReference>
<dbReference type="GO" id="GO:0003841">
    <property type="term" value="F:1-acylglycerol-3-phosphate O-acyltransferase activity"/>
    <property type="evidence" value="ECO:0007669"/>
    <property type="project" value="TreeGrafter"/>
</dbReference>
<dbReference type="EMBL" id="CP012836">
    <property type="protein sequence ID" value="AMQ57214.1"/>
    <property type="molecule type" value="Genomic_DNA"/>
</dbReference>
<name>A0A142EQ09_9BACT</name>
<keyword evidence="4" id="KW-0443">Lipid metabolism</keyword>
<keyword evidence="6" id="KW-1133">Transmembrane helix</keyword>
<feature type="domain" description="Phospholipid/glycerol acyltransferase" evidence="7">
    <location>
        <begin position="74"/>
        <end position="188"/>
    </location>
</feature>
<dbReference type="GO" id="GO:0006654">
    <property type="term" value="P:phosphatidic acid biosynthetic process"/>
    <property type="evidence" value="ECO:0007669"/>
    <property type="project" value="TreeGrafter"/>
</dbReference>
<keyword evidence="5 8" id="KW-0012">Acyltransferase</keyword>
<keyword evidence="3 8" id="KW-0808">Transferase</keyword>
<dbReference type="CDD" id="cd07989">
    <property type="entry name" value="LPLAT_AGPAT-like"/>
    <property type="match status" value="1"/>
</dbReference>
<dbReference type="Pfam" id="PF01553">
    <property type="entry name" value="Acyltransferase"/>
    <property type="match status" value="1"/>
</dbReference>
<evidence type="ECO:0000256" key="1">
    <source>
        <dbReference type="ARBA" id="ARBA00005189"/>
    </source>
</evidence>
<feature type="transmembrane region" description="Helical" evidence="6">
    <location>
        <begin position="12"/>
        <end position="35"/>
    </location>
</feature>
<dbReference type="PATRIC" id="fig|1727163.4.peg.2564"/>
<reference evidence="8 9" key="2">
    <citation type="journal article" date="2016" name="Genome Announc.">
        <title>Complete Genome Sequence of Algoriphagus sp. Strain M8-2, Isolated from a Brackish Lake.</title>
        <authorList>
            <person name="Muraguchi Y."/>
            <person name="Kushimoto K."/>
            <person name="Ohtsubo Y."/>
            <person name="Suzuki T."/>
            <person name="Dohra H."/>
            <person name="Kimbara K."/>
            <person name="Shintani M."/>
        </authorList>
    </citation>
    <scope>NUCLEOTIDE SEQUENCE [LARGE SCALE GENOMIC DNA]</scope>
    <source>
        <strain evidence="8 9">M8-2</strain>
    </source>
</reference>
<reference evidence="9" key="1">
    <citation type="submission" date="2015-09" db="EMBL/GenBank/DDBJ databases">
        <title>Complete sequence of Algoriphagus sp. M8-2.</title>
        <authorList>
            <person name="Shintani M."/>
        </authorList>
    </citation>
    <scope>NUCLEOTIDE SEQUENCE [LARGE SCALE GENOMIC DNA]</scope>
    <source>
        <strain evidence="9">M8-2</strain>
    </source>
</reference>
<dbReference type="Proteomes" id="UP000073816">
    <property type="component" value="Chromosome"/>
</dbReference>
<dbReference type="PANTHER" id="PTHR10434">
    <property type="entry name" value="1-ACYL-SN-GLYCEROL-3-PHOSPHATE ACYLTRANSFERASE"/>
    <property type="match status" value="1"/>
</dbReference>
<keyword evidence="2" id="KW-0444">Lipid biosynthesis</keyword>
<comment type="pathway">
    <text evidence="1">Lipid metabolism.</text>
</comment>
<protein>
    <submittedName>
        <fullName evidence="8">Acyl-phosphate glycerol 3-phosphateacyltransferase</fullName>
    </submittedName>
</protein>
<keyword evidence="6" id="KW-0472">Membrane</keyword>
<evidence type="ECO:0000259" key="7">
    <source>
        <dbReference type="SMART" id="SM00563"/>
    </source>
</evidence>
<dbReference type="InterPro" id="IPR002123">
    <property type="entry name" value="Plipid/glycerol_acylTrfase"/>
</dbReference>